<feature type="transmembrane region" description="Helical" evidence="7">
    <location>
        <begin position="43"/>
        <end position="68"/>
    </location>
</feature>
<evidence type="ECO:0000259" key="8">
    <source>
        <dbReference type="PROSITE" id="PS50928"/>
    </source>
</evidence>
<evidence type="ECO:0000256" key="1">
    <source>
        <dbReference type="ARBA" id="ARBA00004651"/>
    </source>
</evidence>
<feature type="transmembrane region" description="Helical" evidence="7">
    <location>
        <begin position="205"/>
        <end position="226"/>
    </location>
</feature>
<feature type="transmembrane region" description="Helical" evidence="7">
    <location>
        <begin position="80"/>
        <end position="103"/>
    </location>
</feature>
<dbReference type="Proteomes" id="UP000035929">
    <property type="component" value="Unassembled WGS sequence"/>
</dbReference>
<keyword evidence="5 7" id="KW-1133">Transmembrane helix</keyword>
<dbReference type="Pfam" id="PF00528">
    <property type="entry name" value="BPD_transp_1"/>
    <property type="match status" value="1"/>
</dbReference>
<reference evidence="9 10" key="1">
    <citation type="submission" date="2015-03" db="EMBL/GenBank/DDBJ databases">
        <title>Genome sequencing of Methylobacterium aquaticum DSM16371 type strain.</title>
        <authorList>
            <person name="Chaudhry V."/>
            <person name="Patil P.B."/>
        </authorList>
    </citation>
    <scope>NUCLEOTIDE SEQUENCE [LARGE SCALE GENOMIC DNA]</scope>
    <source>
        <strain evidence="9 10">DSM 16371</strain>
    </source>
</reference>
<evidence type="ECO:0000313" key="9">
    <source>
        <dbReference type="EMBL" id="KMO27125.1"/>
    </source>
</evidence>
<comment type="similarity">
    <text evidence="7">Belongs to the binding-protein-dependent transport system permease family.</text>
</comment>
<feature type="domain" description="ABC transmembrane type-1" evidence="8">
    <location>
        <begin position="43"/>
        <end position="227"/>
    </location>
</feature>
<dbReference type="Gene3D" id="1.10.3720.10">
    <property type="entry name" value="MetI-like"/>
    <property type="match status" value="1"/>
</dbReference>
<dbReference type="EMBL" id="LABX01000346">
    <property type="protein sequence ID" value="KMO27125.1"/>
    <property type="molecule type" value="Genomic_DNA"/>
</dbReference>
<organism evidence="9 10">
    <name type="scientific">Methylobacterium aquaticum</name>
    <dbReference type="NCBI Taxonomy" id="270351"/>
    <lineage>
        <taxon>Bacteria</taxon>
        <taxon>Pseudomonadati</taxon>
        <taxon>Pseudomonadota</taxon>
        <taxon>Alphaproteobacteria</taxon>
        <taxon>Hyphomicrobiales</taxon>
        <taxon>Methylobacteriaceae</taxon>
        <taxon>Methylobacterium</taxon>
    </lineage>
</organism>
<dbReference type="CDD" id="cd06261">
    <property type="entry name" value="TM_PBP2"/>
    <property type="match status" value="1"/>
</dbReference>
<keyword evidence="6 7" id="KW-0472">Membrane</keyword>
<gene>
    <name evidence="9" type="ORF">VP06_31670</name>
</gene>
<evidence type="ECO:0000256" key="5">
    <source>
        <dbReference type="ARBA" id="ARBA00022989"/>
    </source>
</evidence>
<dbReference type="GO" id="GO:0055085">
    <property type="term" value="P:transmembrane transport"/>
    <property type="evidence" value="ECO:0007669"/>
    <property type="project" value="InterPro"/>
</dbReference>
<dbReference type="InterPro" id="IPR035906">
    <property type="entry name" value="MetI-like_sf"/>
</dbReference>
<evidence type="ECO:0000256" key="4">
    <source>
        <dbReference type="ARBA" id="ARBA00022692"/>
    </source>
</evidence>
<dbReference type="PATRIC" id="fig|270351.6.peg.5083"/>
<keyword evidence="2 7" id="KW-0813">Transport</keyword>
<feature type="transmembrane region" description="Helical" evidence="7">
    <location>
        <begin position="109"/>
        <end position="128"/>
    </location>
</feature>
<sequence length="247" mass="25764">MAVLAVAWQVAGTWLGAEQVSSPLLVLTQLWAWLSGGVLLGHAGYTLLEALLGFAIGAVPGLLLPLALRRQPFLAAVLDPFIVLGYGLPKVAFIPLFIVWFGIGIWSKVALVASVSFFIVFFSTTEGVRAVDPRLVRMARIAGANERQLLRTVVLPAATPFIVQAVQVALPLSIGGAAIAELISSNRGLGYLIQSSAGNFEMTGALAGVVALTLIVAAANAAVTAAERRLMSWRPTGAAARAPGDPT</sequence>
<evidence type="ECO:0000313" key="10">
    <source>
        <dbReference type="Proteomes" id="UP000035929"/>
    </source>
</evidence>
<proteinExistence type="inferred from homology"/>
<evidence type="ECO:0000256" key="6">
    <source>
        <dbReference type="ARBA" id="ARBA00023136"/>
    </source>
</evidence>
<evidence type="ECO:0000256" key="3">
    <source>
        <dbReference type="ARBA" id="ARBA00022475"/>
    </source>
</evidence>
<protein>
    <recommendedName>
        <fullName evidence="8">ABC transmembrane type-1 domain-containing protein</fullName>
    </recommendedName>
</protein>
<evidence type="ECO:0000256" key="2">
    <source>
        <dbReference type="ARBA" id="ARBA00022448"/>
    </source>
</evidence>
<dbReference type="InterPro" id="IPR000515">
    <property type="entry name" value="MetI-like"/>
</dbReference>
<keyword evidence="3" id="KW-1003">Cell membrane</keyword>
<name>A0A0J6RWB0_9HYPH</name>
<comment type="subcellular location">
    <subcellularLocation>
        <location evidence="1 7">Cell membrane</location>
        <topology evidence="1 7">Multi-pass membrane protein</topology>
    </subcellularLocation>
</comment>
<feature type="transmembrane region" description="Helical" evidence="7">
    <location>
        <begin position="149"/>
        <end position="170"/>
    </location>
</feature>
<dbReference type="PANTHER" id="PTHR30151:SF20">
    <property type="entry name" value="ABC TRANSPORTER PERMEASE PROTEIN HI_0355-RELATED"/>
    <property type="match status" value="1"/>
</dbReference>
<dbReference type="PROSITE" id="PS50928">
    <property type="entry name" value="ABC_TM1"/>
    <property type="match status" value="1"/>
</dbReference>
<accession>A0A0J6RWB0</accession>
<dbReference type="PANTHER" id="PTHR30151">
    <property type="entry name" value="ALKANE SULFONATE ABC TRANSPORTER-RELATED, MEMBRANE SUBUNIT"/>
    <property type="match status" value="1"/>
</dbReference>
<keyword evidence="4 7" id="KW-0812">Transmembrane</keyword>
<evidence type="ECO:0000256" key="7">
    <source>
        <dbReference type="RuleBase" id="RU363032"/>
    </source>
</evidence>
<dbReference type="RefSeq" id="WP_048467782.1">
    <property type="nucleotide sequence ID" value="NZ_LABX01000346.1"/>
</dbReference>
<dbReference type="SUPFAM" id="SSF161098">
    <property type="entry name" value="MetI-like"/>
    <property type="match status" value="1"/>
</dbReference>
<dbReference type="GO" id="GO:0005886">
    <property type="term" value="C:plasma membrane"/>
    <property type="evidence" value="ECO:0007669"/>
    <property type="project" value="UniProtKB-SubCell"/>
</dbReference>
<comment type="caution">
    <text evidence="9">The sequence shown here is derived from an EMBL/GenBank/DDBJ whole genome shotgun (WGS) entry which is preliminary data.</text>
</comment>
<dbReference type="AlphaFoldDB" id="A0A0J6RWB0"/>